<keyword evidence="14 16" id="KW-0961">Cell wall biogenesis/degradation</keyword>
<comment type="caution">
    <text evidence="18">The sequence shown here is derived from an EMBL/GenBank/DDBJ whole genome shotgun (WGS) entry which is preliminary data.</text>
</comment>
<gene>
    <name evidence="16" type="primary">murB</name>
    <name evidence="18" type="ORF">A2774_03940</name>
</gene>
<comment type="catalytic activity">
    <reaction evidence="15 16">
        <text>UDP-N-acetyl-alpha-D-muramate + NADP(+) = UDP-N-acetyl-3-O-(1-carboxyvinyl)-alpha-D-glucosamine + NADPH + H(+)</text>
        <dbReference type="Rhea" id="RHEA:12248"/>
        <dbReference type="ChEBI" id="CHEBI:15378"/>
        <dbReference type="ChEBI" id="CHEBI:57783"/>
        <dbReference type="ChEBI" id="CHEBI:58349"/>
        <dbReference type="ChEBI" id="CHEBI:68483"/>
        <dbReference type="ChEBI" id="CHEBI:70757"/>
        <dbReference type="EC" id="1.3.1.98"/>
    </reaction>
</comment>
<organism evidence="18 19">
    <name type="scientific">Candidatus Roizmanbacteria bacterium RIFCSPHIGHO2_01_FULL_39_12c</name>
    <dbReference type="NCBI Taxonomy" id="1802031"/>
    <lineage>
        <taxon>Bacteria</taxon>
        <taxon>Candidatus Roizmaniibacteriota</taxon>
    </lineage>
</organism>
<dbReference type="GO" id="GO:0009252">
    <property type="term" value="P:peptidoglycan biosynthetic process"/>
    <property type="evidence" value="ECO:0007669"/>
    <property type="project" value="UniProtKB-UniRule"/>
</dbReference>
<evidence type="ECO:0000256" key="15">
    <source>
        <dbReference type="ARBA" id="ARBA00048914"/>
    </source>
</evidence>
<dbReference type="AlphaFoldDB" id="A0A1F7GEN4"/>
<dbReference type="InterPro" id="IPR003170">
    <property type="entry name" value="MurB"/>
</dbReference>
<evidence type="ECO:0000256" key="9">
    <source>
        <dbReference type="ARBA" id="ARBA00022857"/>
    </source>
</evidence>
<evidence type="ECO:0000313" key="19">
    <source>
        <dbReference type="Proteomes" id="UP000177208"/>
    </source>
</evidence>
<comment type="cofactor">
    <cofactor evidence="1 16">
        <name>FAD</name>
        <dbReference type="ChEBI" id="CHEBI:57692"/>
    </cofactor>
</comment>
<evidence type="ECO:0000256" key="14">
    <source>
        <dbReference type="ARBA" id="ARBA00023316"/>
    </source>
</evidence>
<comment type="caution">
    <text evidence="16">Lacks conserved residue(s) required for the propagation of feature annotation.</text>
</comment>
<feature type="domain" description="FAD-binding PCMH-type" evidence="17">
    <location>
        <begin position="30"/>
        <end position="201"/>
    </location>
</feature>
<dbReference type="PANTHER" id="PTHR21071">
    <property type="entry name" value="UDP-N-ACETYLENOLPYRUVOYLGLUCOSAMINE REDUCTASE"/>
    <property type="match status" value="1"/>
</dbReference>
<keyword evidence="12 16" id="KW-0560">Oxidoreductase</keyword>
<proteinExistence type="inferred from homology"/>
<keyword evidence="10 16" id="KW-0133">Cell shape</keyword>
<keyword evidence="13 16" id="KW-0131">Cell cycle</keyword>
<comment type="pathway">
    <text evidence="4 16">Cell wall biogenesis; peptidoglycan biosynthesis.</text>
</comment>
<dbReference type="Gene3D" id="3.30.43.10">
    <property type="entry name" value="Uridine Diphospho-n-acetylenolpyruvylglucosamine Reductase, domain 2"/>
    <property type="match status" value="1"/>
</dbReference>
<evidence type="ECO:0000256" key="8">
    <source>
        <dbReference type="ARBA" id="ARBA00022827"/>
    </source>
</evidence>
<dbReference type="Gene3D" id="3.90.78.10">
    <property type="entry name" value="UDP-N-acetylenolpyruvoylglucosamine reductase, C-terminal domain"/>
    <property type="match status" value="1"/>
</dbReference>
<evidence type="ECO:0000256" key="4">
    <source>
        <dbReference type="ARBA" id="ARBA00004752"/>
    </source>
</evidence>
<keyword evidence="8 16" id="KW-0274">FAD</keyword>
<reference evidence="18 19" key="1">
    <citation type="journal article" date="2016" name="Nat. Commun.">
        <title>Thousands of microbial genomes shed light on interconnected biogeochemical processes in an aquifer system.</title>
        <authorList>
            <person name="Anantharaman K."/>
            <person name="Brown C.T."/>
            <person name="Hug L.A."/>
            <person name="Sharon I."/>
            <person name="Castelle C.J."/>
            <person name="Probst A.J."/>
            <person name="Thomas B.C."/>
            <person name="Singh A."/>
            <person name="Wilkins M.J."/>
            <person name="Karaoz U."/>
            <person name="Brodie E.L."/>
            <person name="Williams K.H."/>
            <person name="Hubbard S.S."/>
            <person name="Banfield J.F."/>
        </authorList>
    </citation>
    <scope>NUCLEOTIDE SEQUENCE [LARGE SCALE GENOMIC DNA]</scope>
</reference>
<dbReference type="InterPro" id="IPR006094">
    <property type="entry name" value="Oxid_FAD_bind_N"/>
</dbReference>
<evidence type="ECO:0000256" key="1">
    <source>
        <dbReference type="ARBA" id="ARBA00001974"/>
    </source>
</evidence>
<dbReference type="Proteomes" id="UP000177208">
    <property type="component" value="Unassembled WGS sequence"/>
</dbReference>
<dbReference type="InterPro" id="IPR016167">
    <property type="entry name" value="FAD-bd_PCMH_sub1"/>
</dbReference>
<evidence type="ECO:0000256" key="3">
    <source>
        <dbReference type="ARBA" id="ARBA00004496"/>
    </source>
</evidence>
<dbReference type="GO" id="GO:0051301">
    <property type="term" value="P:cell division"/>
    <property type="evidence" value="ECO:0007669"/>
    <property type="project" value="UniProtKB-KW"/>
</dbReference>
<dbReference type="GO" id="GO:0071949">
    <property type="term" value="F:FAD binding"/>
    <property type="evidence" value="ECO:0007669"/>
    <property type="project" value="InterPro"/>
</dbReference>
<dbReference type="InterPro" id="IPR036635">
    <property type="entry name" value="MurB_C_sf"/>
</dbReference>
<dbReference type="GO" id="GO:0008762">
    <property type="term" value="F:UDP-N-acetylmuramate dehydrogenase activity"/>
    <property type="evidence" value="ECO:0007669"/>
    <property type="project" value="UniProtKB-UniRule"/>
</dbReference>
<dbReference type="PROSITE" id="PS51387">
    <property type="entry name" value="FAD_PCMH"/>
    <property type="match status" value="1"/>
</dbReference>
<dbReference type="GO" id="GO:0071555">
    <property type="term" value="P:cell wall organization"/>
    <property type="evidence" value="ECO:0007669"/>
    <property type="project" value="UniProtKB-KW"/>
</dbReference>
<feature type="active site" description="Proton donor" evidence="16">
    <location>
        <position position="230"/>
    </location>
</feature>
<keyword evidence="11 16" id="KW-0573">Peptidoglycan synthesis</keyword>
<evidence type="ECO:0000256" key="10">
    <source>
        <dbReference type="ARBA" id="ARBA00022960"/>
    </source>
</evidence>
<dbReference type="InterPro" id="IPR036318">
    <property type="entry name" value="FAD-bd_PCMH-like_sf"/>
</dbReference>
<dbReference type="GO" id="GO:0005829">
    <property type="term" value="C:cytosol"/>
    <property type="evidence" value="ECO:0007669"/>
    <property type="project" value="TreeGrafter"/>
</dbReference>
<comment type="similarity">
    <text evidence="16">Belongs to the MurB family.</text>
</comment>
<evidence type="ECO:0000256" key="13">
    <source>
        <dbReference type="ARBA" id="ARBA00023306"/>
    </source>
</evidence>
<keyword evidence="9 16" id="KW-0521">NADP</keyword>
<evidence type="ECO:0000256" key="11">
    <source>
        <dbReference type="ARBA" id="ARBA00022984"/>
    </source>
</evidence>
<dbReference type="InterPro" id="IPR016166">
    <property type="entry name" value="FAD-bd_PCMH"/>
</dbReference>
<evidence type="ECO:0000256" key="6">
    <source>
        <dbReference type="ARBA" id="ARBA00022618"/>
    </source>
</evidence>
<keyword evidence="5 16" id="KW-0963">Cytoplasm</keyword>
<dbReference type="EC" id="1.3.1.98" evidence="16"/>
<dbReference type="Pfam" id="PF02873">
    <property type="entry name" value="MurB_C"/>
    <property type="match status" value="1"/>
</dbReference>
<dbReference type="PANTHER" id="PTHR21071:SF4">
    <property type="entry name" value="UDP-N-ACETYLENOLPYRUVOYLGLUCOSAMINE REDUCTASE"/>
    <property type="match status" value="1"/>
</dbReference>
<accession>A0A1F7GEN4</accession>
<keyword evidence="7 16" id="KW-0285">Flavoprotein</keyword>
<comment type="subcellular location">
    <subcellularLocation>
        <location evidence="3 16">Cytoplasm</location>
    </subcellularLocation>
</comment>
<protein>
    <recommendedName>
        <fullName evidence="16">UDP-N-acetylenolpyruvoylglucosamine reductase</fullName>
        <ecNumber evidence="16">1.3.1.98</ecNumber>
    </recommendedName>
    <alternativeName>
        <fullName evidence="16">UDP-N-acetylmuramate dehydrogenase</fullName>
    </alternativeName>
</protein>
<dbReference type="GO" id="GO:0008360">
    <property type="term" value="P:regulation of cell shape"/>
    <property type="evidence" value="ECO:0007669"/>
    <property type="project" value="UniProtKB-KW"/>
</dbReference>
<evidence type="ECO:0000256" key="16">
    <source>
        <dbReference type="HAMAP-Rule" id="MF_00037"/>
    </source>
</evidence>
<feature type="active site" evidence="16">
    <location>
        <position position="300"/>
    </location>
</feature>
<evidence type="ECO:0000256" key="7">
    <source>
        <dbReference type="ARBA" id="ARBA00022630"/>
    </source>
</evidence>
<dbReference type="EMBL" id="MFZG01000009">
    <property type="protein sequence ID" value="OGK17323.1"/>
    <property type="molecule type" value="Genomic_DNA"/>
</dbReference>
<dbReference type="HAMAP" id="MF_00037">
    <property type="entry name" value="MurB"/>
    <property type="match status" value="1"/>
</dbReference>
<dbReference type="SUPFAM" id="SSF56176">
    <property type="entry name" value="FAD-binding/transporter-associated domain-like"/>
    <property type="match status" value="1"/>
</dbReference>
<evidence type="ECO:0000259" key="17">
    <source>
        <dbReference type="PROSITE" id="PS51387"/>
    </source>
</evidence>
<evidence type="ECO:0000256" key="5">
    <source>
        <dbReference type="ARBA" id="ARBA00022490"/>
    </source>
</evidence>
<evidence type="ECO:0000256" key="2">
    <source>
        <dbReference type="ARBA" id="ARBA00003921"/>
    </source>
</evidence>
<keyword evidence="6 16" id="KW-0132">Cell division</keyword>
<evidence type="ECO:0000313" key="18">
    <source>
        <dbReference type="EMBL" id="OGK17323.1"/>
    </source>
</evidence>
<dbReference type="UniPathway" id="UPA00219"/>
<name>A0A1F7GEN4_9BACT</name>
<evidence type="ECO:0000256" key="12">
    <source>
        <dbReference type="ARBA" id="ARBA00023002"/>
    </source>
</evidence>
<comment type="function">
    <text evidence="2 16">Cell wall formation.</text>
</comment>
<dbReference type="NCBIfam" id="TIGR00179">
    <property type="entry name" value="murB"/>
    <property type="match status" value="1"/>
</dbReference>
<sequence>MIKSITKLEKYLGTGRIKKNFDLSPYLTLRTHAHAQYFFEAETEEDLVAAKKASLNLRLAFFLLGGGSNLAILKKNLRGLVVRNKFIGKKIGSLDKNHVKLTVSSGYPITKLAKELAELGYQGLEYHLGLPGTVGGAIYMNSKWTKPLSYVGDNLISAKLLNAKGNVKIVDRAYFEFAYDRSILQKTNEIVLSADFKLKKTDPKNTLAHAKFSQRYRRETQPVGQFCSGCFFRNVNGVSAGKLIDQAGLKSKKVGQFHVSEKHANFIIHDGNGKPEDLKTLLKLMKTKVKDKFGVELKEEVILI</sequence>
<dbReference type="Pfam" id="PF01565">
    <property type="entry name" value="FAD_binding_4"/>
    <property type="match status" value="1"/>
</dbReference>
<dbReference type="InterPro" id="IPR016169">
    <property type="entry name" value="FAD-bd_PCMH_sub2"/>
</dbReference>
<dbReference type="SUPFAM" id="SSF56194">
    <property type="entry name" value="Uridine diphospho-N-Acetylenolpyruvylglucosamine reductase, MurB, C-terminal domain"/>
    <property type="match status" value="1"/>
</dbReference>
<dbReference type="Gene3D" id="3.30.465.10">
    <property type="match status" value="1"/>
</dbReference>
<dbReference type="InterPro" id="IPR011601">
    <property type="entry name" value="MurB_C"/>
</dbReference>